<dbReference type="OrthoDB" id="1365775at2"/>
<protein>
    <submittedName>
        <fullName evidence="2">DUF2490 domain-containing protein</fullName>
    </submittedName>
</protein>
<reference evidence="2 3" key="1">
    <citation type="submission" date="2019-02" db="EMBL/GenBank/DDBJ databases">
        <title>Genome sequence of the sea-ice species Brumimicrobium glaciale.</title>
        <authorList>
            <person name="Bowman J.P."/>
        </authorList>
    </citation>
    <scope>NUCLEOTIDE SEQUENCE [LARGE SCALE GENOMIC DNA]</scope>
    <source>
        <strain evidence="2 3">IC156</strain>
    </source>
</reference>
<proteinExistence type="predicted"/>
<feature type="signal peptide" evidence="1">
    <location>
        <begin position="1"/>
        <end position="17"/>
    </location>
</feature>
<accession>A0A4Q4KIA1</accession>
<name>A0A4Q4KIA1_9FLAO</name>
<organism evidence="2 3">
    <name type="scientific">Brumimicrobium glaciale</name>
    <dbReference type="NCBI Taxonomy" id="200475"/>
    <lineage>
        <taxon>Bacteria</taxon>
        <taxon>Pseudomonadati</taxon>
        <taxon>Bacteroidota</taxon>
        <taxon>Flavobacteriia</taxon>
        <taxon>Flavobacteriales</taxon>
        <taxon>Crocinitomicaceae</taxon>
        <taxon>Brumimicrobium</taxon>
    </lineage>
</organism>
<keyword evidence="3" id="KW-1185">Reference proteome</keyword>
<sequence>MSKLFPYIILLMLPVFAQSQVVSDARLWTGISISKEFNDFKFTLGTEYRLDENFTHTDKVLGEFGAEYDFTKRFSGGIGYRYSRDNDYEEYSYELSHRFDIGLEYEFKFGEYELKNRIKYQIESAPSDRNNPTYIRNKTTLEYKIENKKKDIRPFISFELHYQLNDVYAFNRSRLSAGSKFDLNKKSSIKVFYIYENKFNTKNLKQGHIYGIGYSLDI</sequence>
<feature type="chain" id="PRO_5020359484" evidence="1">
    <location>
        <begin position="18"/>
        <end position="218"/>
    </location>
</feature>
<gene>
    <name evidence="2" type="ORF">ERX46_16145</name>
</gene>
<keyword evidence="1" id="KW-0732">Signal</keyword>
<dbReference type="RefSeq" id="WP_130094903.1">
    <property type="nucleotide sequence ID" value="NZ_SETE01000008.1"/>
</dbReference>
<dbReference type="InterPro" id="IPR019619">
    <property type="entry name" value="DUF2490"/>
</dbReference>
<dbReference type="Pfam" id="PF10677">
    <property type="entry name" value="DUF2490"/>
    <property type="match status" value="1"/>
</dbReference>
<evidence type="ECO:0000313" key="3">
    <source>
        <dbReference type="Proteomes" id="UP000293952"/>
    </source>
</evidence>
<dbReference type="EMBL" id="SETE01000008">
    <property type="protein sequence ID" value="RYM31439.1"/>
    <property type="molecule type" value="Genomic_DNA"/>
</dbReference>
<evidence type="ECO:0000313" key="2">
    <source>
        <dbReference type="EMBL" id="RYM31439.1"/>
    </source>
</evidence>
<dbReference type="AlphaFoldDB" id="A0A4Q4KIA1"/>
<evidence type="ECO:0000256" key="1">
    <source>
        <dbReference type="SAM" id="SignalP"/>
    </source>
</evidence>
<comment type="caution">
    <text evidence="2">The sequence shown here is derived from an EMBL/GenBank/DDBJ whole genome shotgun (WGS) entry which is preliminary data.</text>
</comment>
<dbReference type="Proteomes" id="UP000293952">
    <property type="component" value="Unassembled WGS sequence"/>
</dbReference>